<dbReference type="CDD" id="cd12921">
    <property type="entry name" value="VKOR_4"/>
    <property type="match status" value="1"/>
</dbReference>
<dbReference type="Gene3D" id="1.20.1440.130">
    <property type="entry name" value="VKOR domain"/>
    <property type="match status" value="1"/>
</dbReference>
<keyword evidence="5 10" id="KW-1133">Transmembrane helix</keyword>
<gene>
    <name evidence="12" type="ORF">GCM10022395_06610</name>
</gene>
<keyword evidence="4" id="KW-0874">Quinone</keyword>
<dbReference type="RefSeq" id="WP_345004377.1">
    <property type="nucleotide sequence ID" value="NZ_BAABCY010000017.1"/>
</dbReference>
<dbReference type="Proteomes" id="UP001500954">
    <property type="component" value="Unassembled WGS sequence"/>
</dbReference>
<evidence type="ECO:0000313" key="13">
    <source>
        <dbReference type="Proteomes" id="UP001500954"/>
    </source>
</evidence>
<feature type="transmembrane region" description="Helical" evidence="10">
    <location>
        <begin position="232"/>
        <end position="251"/>
    </location>
</feature>
<keyword evidence="6" id="KW-0560">Oxidoreductase</keyword>
<name>A0ABP6WYE2_9FLAO</name>
<evidence type="ECO:0000256" key="8">
    <source>
        <dbReference type="ARBA" id="ARBA00023157"/>
    </source>
</evidence>
<dbReference type="InterPro" id="IPR012932">
    <property type="entry name" value="VKOR"/>
</dbReference>
<feature type="transmembrane region" description="Helical" evidence="10">
    <location>
        <begin position="172"/>
        <end position="194"/>
    </location>
</feature>
<dbReference type="PROSITE" id="PS50990">
    <property type="entry name" value="PEPTIDASE_C39"/>
    <property type="match status" value="1"/>
</dbReference>
<dbReference type="InterPro" id="IPR038354">
    <property type="entry name" value="VKOR_sf"/>
</dbReference>
<reference evidence="13" key="1">
    <citation type="journal article" date="2019" name="Int. J. Syst. Evol. Microbiol.">
        <title>The Global Catalogue of Microorganisms (GCM) 10K type strain sequencing project: providing services to taxonomists for standard genome sequencing and annotation.</title>
        <authorList>
            <consortium name="The Broad Institute Genomics Platform"/>
            <consortium name="The Broad Institute Genome Sequencing Center for Infectious Disease"/>
            <person name="Wu L."/>
            <person name="Ma J."/>
        </authorList>
    </citation>
    <scope>NUCLEOTIDE SEQUENCE [LARGE SCALE GENOMIC DNA]</scope>
    <source>
        <strain evidence="13">JCM 17111</strain>
    </source>
</reference>
<dbReference type="Pfam" id="PF07884">
    <property type="entry name" value="VKOR"/>
    <property type="match status" value="1"/>
</dbReference>
<dbReference type="InterPro" id="IPR005074">
    <property type="entry name" value="Peptidase_C39"/>
</dbReference>
<comment type="caution">
    <text evidence="12">The sequence shown here is derived from an EMBL/GenBank/DDBJ whole genome shotgun (WGS) entry which is preliminary data.</text>
</comment>
<evidence type="ECO:0000256" key="2">
    <source>
        <dbReference type="ARBA" id="ARBA00006214"/>
    </source>
</evidence>
<dbReference type="EMBL" id="BAABCY010000017">
    <property type="protein sequence ID" value="GAA3558006.1"/>
    <property type="molecule type" value="Genomic_DNA"/>
</dbReference>
<evidence type="ECO:0000259" key="11">
    <source>
        <dbReference type="PROSITE" id="PS50990"/>
    </source>
</evidence>
<dbReference type="Pfam" id="PF03412">
    <property type="entry name" value="Peptidase_C39"/>
    <property type="match status" value="1"/>
</dbReference>
<protein>
    <recommendedName>
        <fullName evidence="11">Peptidase C39 domain-containing protein</fullName>
    </recommendedName>
</protein>
<evidence type="ECO:0000256" key="7">
    <source>
        <dbReference type="ARBA" id="ARBA00023136"/>
    </source>
</evidence>
<evidence type="ECO:0000256" key="10">
    <source>
        <dbReference type="SAM" id="Phobius"/>
    </source>
</evidence>
<feature type="transmembrane region" description="Helical" evidence="10">
    <location>
        <begin position="320"/>
        <end position="337"/>
    </location>
</feature>
<evidence type="ECO:0000313" key="12">
    <source>
        <dbReference type="EMBL" id="GAA3558006.1"/>
    </source>
</evidence>
<feature type="transmembrane region" description="Helical" evidence="10">
    <location>
        <begin position="257"/>
        <end position="278"/>
    </location>
</feature>
<keyword evidence="3 10" id="KW-0812">Transmembrane</keyword>
<dbReference type="InterPro" id="IPR036249">
    <property type="entry name" value="Thioredoxin-like_sf"/>
</dbReference>
<feature type="transmembrane region" description="Helical" evidence="10">
    <location>
        <begin position="290"/>
        <end position="308"/>
    </location>
</feature>
<keyword evidence="7 10" id="KW-0472">Membrane</keyword>
<dbReference type="SUPFAM" id="SSF52833">
    <property type="entry name" value="Thioredoxin-like"/>
    <property type="match status" value="1"/>
</dbReference>
<sequence length="529" mass="59381">MDNCIQSTEKLLYSLKIRFTRKYIKDSILSHPDHPSLLAISDTLEKYQMGTLAVKIDANKLNDMPLPCIVQVEKNRQPLFYVLKEVAVDHMVYYNDKNKLVQSTKEAFEKLWTGVCLLVEKTPQSKEEGIEGKLVTKRIQNTLMISITILLLGSAVFGFLSSEVATSFPTIIYAIAYNLLKVIGLTVGVFLLWFDIDQYNPTLQSFCTGGGQKINCNAVLGSKYAKLFGGRLSLSLLSFSYFFGTLGLFFIREFSLVTLSMLGILSFISLPIVLVSVYYQAVVIKQWCKFCIIIQGVLLGEIAIIFFSGSYNAPISYESIPLLLALFLLPMLGWKLLKPLLEQEKETNVHKRGLKKIKNNPDVLEGLLVKSRKIETSTEGLGISVTNDTAKYNVVKVCNPYCGPCAKAHPVLEDLVKAGKINLQILFTARSAEDHMGKPVSHFLAVDEKGDKGVTQQALDDWYLADQKDYEVFARKYPMNGELAKQGNKIEAMRTWCDAEHIAHTPTIFINGYELPKEYSVEDLTEVLQ</sequence>
<evidence type="ECO:0000256" key="6">
    <source>
        <dbReference type="ARBA" id="ARBA00023002"/>
    </source>
</evidence>
<evidence type="ECO:0000256" key="1">
    <source>
        <dbReference type="ARBA" id="ARBA00004141"/>
    </source>
</evidence>
<evidence type="ECO:0000256" key="4">
    <source>
        <dbReference type="ARBA" id="ARBA00022719"/>
    </source>
</evidence>
<evidence type="ECO:0000256" key="5">
    <source>
        <dbReference type="ARBA" id="ARBA00022989"/>
    </source>
</evidence>
<keyword evidence="8" id="KW-1015">Disulfide bond</keyword>
<comment type="subcellular location">
    <subcellularLocation>
        <location evidence="1">Membrane</location>
        <topology evidence="1">Multi-pass membrane protein</topology>
    </subcellularLocation>
</comment>
<keyword evidence="9" id="KW-0676">Redox-active center</keyword>
<dbReference type="Gene3D" id="3.40.30.10">
    <property type="entry name" value="Glutaredoxin"/>
    <property type="match status" value="1"/>
</dbReference>
<evidence type="ECO:0000256" key="3">
    <source>
        <dbReference type="ARBA" id="ARBA00022692"/>
    </source>
</evidence>
<feature type="domain" description="Peptidase C39" evidence="11">
    <location>
        <begin position="1"/>
        <end position="119"/>
    </location>
</feature>
<evidence type="ECO:0000256" key="9">
    <source>
        <dbReference type="ARBA" id="ARBA00023284"/>
    </source>
</evidence>
<proteinExistence type="inferred from homology"/>
<comment type="similarity">
    <text evidence="2">Belongs to the VKOR family.</text>
</comment>
<keyword evidence="13" id="KW-1185">Reference proteome</keyword>
<organism evidence="12 13">
    <name type="scientific">Snuella lapsa</name>
    <dbReference type="NCBI Taxonomy" id="870481"/>
    <lineage>
        <taxon>Bacteria</taxon>
        <taxon>Pseudomonadati</taxon>
        <taxon>Bacteroidota</taxon>
        <taxon>Flavobacteriia</taxon>
        <taxon>Flavobacteriales</taxon>
        <taxon>Flavobacteriaceae</taxon>
        <taxon>Snuella</taxon>
    </lineage>
</organism>
<dbReference type="Gene3D" id="3.90.70.10">
    <property type="entry name" value="Cysteine proteinases"/>
    <property type="match status" value="1"/>
</dbReference>
<accession>A0ABP6WYE2</accession>
<feature type="transmembrane region" description="Helical" evidence="10">
    <location>
        <begin position="142"/>
        <end position="160"/>
    </location>
</feature>